<accession>A0A1X1YDU7</accession>
<keyword evidence="5" id="KW-1185">Reference proteome</keyword>
<keyword evidence="1" id="KW-1133">Transmembrane helix</keyword>
<evidence type="ECO:0000313" key="5">
    <source>
        <dbReference type="Proteomes" id="UP000193866"/>
    </source>
</evidence>
<feature type="domain" description="2TM" evidence="3">
    <location>
        <begin position="79"/>
        <end position="139"/>
    </location>
</feature>
<dbReference type="Proteomes" id="UP000193866">
    <property type="component" value="Unassembled WGS sequence"/>
</dbReference>
<evidence type="ECO:0000313" key="4">
    <source>
        <dbReference type="EMBL" id="ORW09298.1"/>
    </source>
</evidence>
<dbReference type="RefSeq" id="WP_085265744.1">
    <property type="nucleotide sequence ID" value="NZ_LQPG01000029.1"/>
</dbReference>
<dbReference type="EMBL" id="LQPG01000029">
    <property type="protein sequence ID" value="ORW09298.1"/>
    <property type="molecule type" value="Genomic_DNA"/>
</dbReference>
<dbReference type="Pfam" id="PF08044">
    <property type="entry name" value="DUF1707"/>
    <property type="match status" value="1"/>
</dbReference>
<evidence type="ECO:0000259" key="2">
    <source>
        <dbReference type="Pfam" id="PF08044"/>
    </source>
</evidence>
<protein>
    <submittedName>
        <fullName evidence="4">Uncharacterized protein</fullName>
    </submittedName>
</protein>
<organism evidence="4 5">
    <name type="scientific">Mycolicibacter longobardus</name>
    <dbReference type="NCBI Taxonomy" id="1108812"/>
    <lineage>
        <taxon>Bacteria</taxon>
        <taxon>Bacillati</taxon>
        <taxon>Actinomycetota</taxon>
        <taxon>Actinomycetes</taxon>
        <taxon>Mycobacteriales</taxon>
        <taxon>Mycobacteriaceae</taxon>
        <taxon>Mycolicibacter</taxon>
    </lineage>
</organism>
<dbReference type="InterPro" id="IPR012551">
    <property type="entry name" value="DUF1707_SHOCT-like"/>
</dbReference>
<dbReference type="STRING" id="1108812.AWC16_17130"/>
<sequence>MLTNGPPGATPDPAMRIGDPERERTAARLGQALAQGYLSMEEYETRVGRAFEAQTAGALNHLVDDLPVARISRQDPSRRAALRAAARRGVRIHLGVYLAVSALMIGIWLATAVSVGEWYFWPIWPMLGWGIGVVSHAIPVGACAGKGRRTTGGS</sequence>
<keyword evidence="1" id="KW-0472">Membrane</keyword>
<feature type="domain" description="DUF1707" evidence="2">
    <location>
        <begin position="15"/>
        <end position="67"/>
    </location>
</feature>
<gene>
    <name evidence="4" type="ORF">AWC16_17130</name>
</gene>
<name>A0A1X1YDU7_9MYCO</name>
<reference evidence="4 5" key="1">
    <citation type="submission" date="2016-01" db="EMBL/GenBank/DDBJ databases">
        <title>The new phylogeny of the genus Mycobacterium.</title>
        <authorList>
            <person name="Tarcisio F."/>
            <person name="Conor M."/>
            <person name="Antonella G."/>
            <person name="Elisabetta G."/>
            <person name="Giulia F.S."/>
            <person name="Sara T."/>
            <person name="Anna F."/>
            <person name="Clotilde B."/>
            <person name="Roberto B."/>
            <person name="Veronica D.S."/>
            <person name="Fabio R."/>
            <person name="Monica P."/>
            <person name="Olivier J."/>
            <person name="Enrico T."/>
            <person name="Nicola S."/>
        </authorList>
    </citation>
    <scope>NUCLEOTIDE SEQUENCE [LARGE SCALE GENOMIC DNA]</scope>
    <source>
        <strain evidence="4 5">DSM 45394</strain>
    </source>
</reference>
<dbReference type="OrthoDB" id="5145586at2"/>
<proteinExistence type="predicted"/>
<feature type="transmembrane region" description="Helical" evidence="1">
    <location>
        <begin position="126"/>
        <end position="145"/>
    </location>
</feature>
<comment type="caution">
    <text evidence="4">The sequence shown here is derived from an EMBL/GenBank/DDBJ whole genome shotgun (WGS) entry which is preliminary data.</text>
</comment>
<dbReference type="PANTHER" id="PTHR40763">
    <property type="entry name" value="MEMBRANE PROTEIN-RELATED"/>
    <property type="match status" value="1"/>
</dbReference>
<keyword evidence="1" id="KW-0812">Transmembrane</keyword>
<dbReference type="AlphaFoldDB" id="A0A1X1YDU7"/>
<evidence type="ECO:0000256" key="1">
    <source>
        <dbReference type="SAM" id="Phobius"/>
    </source>
</evidence>
<dbReference type="PANTHER" id="PTHR40763:SF5">
    <property type="entry name" value="MEMBRANE PROTEIN"/>
    <property type="match status" value="1"/>
</dbReference>
<feature type="transmembrane region" description="Helical" evidence="1">
    <location>
        <begin position="96"/>
        <end position="120"/>
    </location>
</feature>
<dbReference type="Pfam" id="PF13239">
    <property type="entry name" value="2TM"/>
    <property type="match status" value="1"/>
</dbReference>
<evidence type="ECO:0000259" key="3">
    <source>
        <dbReference type="Pfam" id="PF13239"/>
    </source>
</evidence>
<dbReference type="InterPro" id="IPR025698">
    <property type="entry name" value="2TM_dom"/>
</dbReference>